<evidence type="ECO:0000256" key="2">
    <source>
        <dbReference type="ARBA" id="ARBA00022723"/>
    </source>
</evidence>
<comment type="caution">
    <text evidence="8">The sequence shown here is derived from an EMBL/GenBank/DDBJ whole genome shotgun (WGS) entry which is preliminary data.</text>
</comment>
<keyword evidence="3 8" id="KW-0223">Dioxygenase</keyword>
<gene>
    <name evidence="8" type="ORF">ARC78_05265</name>
</gene>
<keyword evidence="2 7" id="KW-0479">Metal-binding</keyword>
<dbReference type="RefSeq" id="WP_057505716.1">
    <property type="nucleotide sequence ID" value="NZ_LLXS01000007.1"/>
</dbReference>
<feature type="binding site" evidence="7">
    <location>
        <position position="93"/>
    </location>
    <ligand>
        <name>Fe cation</name>
        <dbReference type="ChEBI" id="CHEBI:24875"/>
        <note>catalytic</note>
    </ligand>
</feature>
<dbReference type="Gene3D" id="2.60.120.10">
    <property type="entry name" value="Jelly Rolls"/>
    <property type="match status" value="1"/>
</dbReference>
<evidence type="ECO:0000256" key="1">
    <source>
        <dbReference type="ARBA" id="ARBA00006622"/>
    </source>
</evidence>
<dbReference type="GO" id="GO:0008198">
    <property type="term" value="F:ferrous iron binding"/>
    <property type="evidence" value="ECO:0007669"/>
    <property type="project" value="TreeGrafter"/>
</dbReference>
<evidence type="ECO:0000256" key="4">
    <source>
        <dbReference type="ARBA" id="ARBA00023002"/>
    </source>
</evidence>
<evidence type="ECO:0000256" key="5">
    <source>
        <dbReference type="ARBA" id="ARBA00023004"/>
    </source>
</evidence>
<keyword evidence="5 7" id="KW-0408">Iron</keyword>
<dbReference type="AlphaFoldDB" id="A0A0R0AS69"/>
<keyword evidence="4" id="KW-0560">Oxidoreductase</keyword>
<evidence type="ECO:0000256" key="6">
    <source>
        <dbReference type="PIRSR" id="PIRSR610300-50"/>
    </source>
</evidence>
<feature type="binding site" evidence="7">
    <location>
        <position position="95"/>
    </location>
    <ligand>
        <name>Fe cation</name>
        <dbReference type="ChEBI" id="CHEBI:24875"/>
        <note>catalytic</note>
    </ligand>
</feature>
<evidence type="ECO:0000313" key="8">
    <source>
        <dbReference type="EMBL" id="KRG44558.1"/>
    </source>
</evidence>
<name>A0A0R0AS69_9GAMM</name>
<keyword evidence="9" id="KW-1185">Reference proteome</keyword>
<dbReference type="InterPro" id="IPR011051">
    <property type="entry name" value="RmlC_Cupin_sf"/>
</dbReference>
<sequence>MHDDLHRYPPFPGRKRLLAALDQAIQQPGIKAITHTVEQVLREAIADDQIVLPAGVHEPVHDHYARRELYRSPMHGYSVVAMTWGPGQATPLHDHSGLWCVEGVWNGTLQITQYALQEQAGERFQFRAGRGLLAGRGSAGCLIPPHEYHTICNPSPDQIAVSVHVYQQVMERCTVFLPDPAHPHWYLRETRDLQTETAPAQRTAVASGG</sequence>
<evidence type="ECO:0000256" key="7">
    <source>
        <dbReference type="PIRSR" id="PIRSR610300-51"/>
    </source>
</evidence>
<dbReference type="Proteomes" id="UP000050836">
    <property type="component" value="Unassembled WGS sequence"/>
</dbReference>
<dbReference type="PANTHER" id="PTHR12918:SF1">
    <property type="entry name" value="CYSTEINE DIOXYGENASE TYPE 1"/>
    <property type="match status" value="1"/>
</dbReference>
<dbReference type="SUPFAM" id="SSF51182">
    <property type="entry name" value="RmlC-like cupins"/>
    <property type="match status" value="1"/>
</dbReference>
<dbReference type="EMBL" id="LLXS01000007">
    <property type="protein sequence ID" value="KRG44558.1"/>
    <property type="molecule type" value="Genomic_DNA"/>
</dbReference>
<feature type="cross-link" description="3'-(S-cysteinyl)-tyrosine (Cys-Tyr)" evidence="6">
    <location>
        <begin position="100"/>
        <end position="166"/>
    </location>
</feature>
<dbReference type="Pfam" id="PF05995">
    <property type="entry name" value="CDO_I"/>
    <property type="match status" value="1"/>
</dbReference>
<evidence type="ECO:0000313" key="9">
    <source>
        <dbReference type="Proteomes" id="UP000050836"/>
    </source>
</evidence>
<accession>A0A0R0AS69</accession>
<dbReference type="InterPro" id="IPR014710">
    <property type="entry name" value="RmlC-like_jellyroll"/>
</dbReference>
<protein>
    <submittedName>
        <fullName evidence="8">Cysteine dioxygenase</fullName>
    </submittedName>
</protein>
<comment type="similarity">
    <text evidence="1">Belongs to the cysteine dioxygenase family.</text>
</comment>
<dbReference type="GO" id="GO:0016702">
    <property type="term" value="F:oxidoreductase activity, acting on single donors with incorporation of molecular oxygen, incorporation of two atoms of oxygen"/>
    <property type="evidence" value="ECO:0007669"/>
    <property type="project" value="InterPro"/>
</dbReference>
<dbReference type="PANTHER" id="PTHR12918">
    <property type="entry name" value="CYSTEINE DIOXYGENASE"/>
    <property type="match status" value="1"/>
</dbReference>
<reference evidence="8 9" key="1">
    <citation type="submission" date="2015-10" db="EMBL/GenBank/DDBJ databases">
        <title>Genome sequencing and analysis of members of genus Stenotrophomonas.</title>
        <authorList>
            <person name="Patil P.P."/>
            <person name="Midha S."/>
            <person name="Patil P.B."/>
        </authorList>
    </citation>
    <scope>NUCLEOTIDE SEQUENCE [LARGE SCALE GENOMIC DNA]</scope>
    <source>
        <strain evidence="8 9">JCM 9942</strain>
    </source>
</reference>
<dbReference type="CDD" id="cd10548">
    <property type="entry name" value="cupin_CDO"/>
    <property type="match status" value="1"/>
</dbReference>
<feature type="binding site" evidence="7">
    <location>
        <position position="149"/>
    </location>
    <ligand>
        <name>Fe cation</name>
        <dbReference type="ChEBI" id="CHEBI:24875"/>
        <note>catalytic</note>
    </ligand>
</feature>
<dbReference type="InterPro" id="IPR010300">
    <property type="entry name" value="CDO_1"/>
</dbReference>
<proteinExistence type="inferred from homology"/>
<organism evidence="8 9">
    <name type="scientific">Stenotrophomonas pictorum JCM 9942</name>
    <dbReference type="NCBI Taxonomy" id="1236960"/>
    <lineage>
        <taxon>Bacteria</taxon>
        <taxon>Pseudomonadati</taxon>
        <taxon>Pseudomonadota</taxon>
        <taxon>Gammaproteobacteria</taxon>
        <taxon>Lysobacterales</taxon>
        <taxon>Lysobacteraceae</taxon>
        <taxon>Stenotrophomonas</taxon>
    </lineage>
</organism>
<evidence type="ECO:0000256" key="3">
    <source>
        <dbReference type="ARBA" id="ARBA00022964"/>
    </source>
</evidence>
<keyword evidence="6" id="KW-0883">Thioether bond</keyword>